<dbReference type="EMBL" id="JACRTG010000034">
    <property type="protein sequence ID" value="MBC8589368.1"/>
    <property type="molecule type" value="Genomic_DNA"/>
</dbReference>
<comment type="caution">
    <text evidence="1">The sequence shown here is derived from an EMBL/GenBank/DDBJ whole genome shotgun (WGS) entry which is preliminary data.</text>
</comment>
<accession>A0A926ET92</accession>
<dbReference type="RefSeq" id="WP_262430837.1">
    <property type="nucleotide sequence ID" value="NZ_JACRTG010000034.1"/>
</dbReference>
<reference evidence="1" key="1">
    <citation type="submission" date="2020-08" db="EMBL/GenBank/DDBJ databases">
        <title>Genome public.</title>
        <authorList>
            <person name="Liu C."/>
            <person name="Sun Q."/>
        </authorList>
    </citation>
    <scope>NUCLEOTIDE SEQUENCE</scope>
    <source>
        <strain evidence="1">BX21</strain>
    </source>
</reference>
<protein>
    <submittedName>
        <fullName evidence="1">Uncharacterized protein</fullName>
    </submittedName>
</protein>
<dbReference type="Proteomes" id="UP000601171">
    <property type="component" value="Unassembled WGS sequence"/>
</dbReference>
<sequence>MLTAQDKEDLIKILQRDNERLERLLKYQVETIGNQATAYSIIYINANLNKNNKLLRKLIATNE</sequence>
<name>A0A926ET92_9FIRM</name>
<proteinExistence type="predicted"/>
<evidence type="ECO:0000313" key="2">
    <source>
        <dbReference type="Proteomes" id="UP000601171"/>
    </source>
</evidence>
<evidence type="ECO:0000313" key="1">
    <source>
        <dbReference type="EMBL" id="MBC8589368.1"/>
    </source>
</evidence>
<dbReference type="AlphaFoldDB" id="A0A926ET92"/>
<keyword evidence="2" id="KW-1185">Reference proteome</keyword>
<gene>
    <name evidence="1" type="ORF">H8707_14210</name>
</gene>
<organism evidence="1 2">
    <name type="scientific">Paratissierella segnis</name>
    <dbReference type="NCBI Taxonomy" id="2763679"/>
    <lineage>
        <taxon>Bacteria</taxon>
        <taxon>Bacillati</taxon>
        <taxon>Bacillota</taxon>
        <taxon>Tissierellia</taxon>
        <taxon>Tissierellales</taxon>
        <taxon>Tissierellaceae</taxon>
        <taxon>Paratissierella</taxon>
    </lineage>
</organism>